<dbReference type="AlphaFoldDB" id="A0A150G648"/>
<protein>
    <submittedName>
        <fullName evidence="2">Uncharacterized protein</fullName>
    </submittedName>
</protein>
<sequence length="512" mass="53789">MPPAAGGGDASWQLGTYSAAAEQRLLFAVSSSPVGGQLSDGTRPLAYRRVELTAAVPPSVYGALETGDMVAFQGRVRIPAALPPAARRMAAAQLAKVAALEPLTVGVDPLVAATAQHGPQQSSGASGGAPQGGLASRASRRRRRQLQPQADPAGPDLVSGPDEEPDSDYLLAASAERQARAFYADGNLDIDLAPTKPVTSVTFVLNALLPYWYGSVADGPTLKQFFDGCSHGYNPFSPADNAIVGPIDVPCAAAPSTGRAFDSLRCTDRELFGWAQWAVEAALKMNVSLGLRSPRRRVFLLPDLPACRGWESLASVGCGRSCPVFLKLNGWAQPLAVTGYGGLPTRFVGNVQLFPTSARPDSVLRVIVKSDQKPDGDPTKGRDTTFYISYRLSGDVGLPQGQPLGHVYVHQYDGLTARLGTEFLPVLVGSSAALQPDGSIPLSPAAADYFRLRLVSRSGSSATVHACVTSWGPLPASEGEGGDCEACSDGRDNDCNGKTDEEDESCAACWLY</sequence>
<organism evidence="2 3">
    <name type="scientific">Gonium pectorale</name>
    <name type="common">Green alga</name>
    <dbReference type="NCBI Taxonomy" id="33097"/>
    <lineage>
        <taxon>Eukaryota</taxon>
        <taxon>Viridiplantae</taxon>
        <taxon>Chlorophyta</taxon>
        <taxon>core chlorophytes</taxon>
        <taxon>Chlorophyceae</taxon>
        <taxon>CS clade</taxon>
        <taxon>Chlamydomonadales</taxon>
        <taxon>Volvocaceae</taxon>
        <taxon>Gonium</taxon>
    </lineage>
</organism>
<evidence type="ECO:0000256" key="1">
    <source>
        <dbReference type="SAM" id="MobiDB-lite"/>
    </source>
</evidence>
<proteinExistence type="predicted"/>
<reference evidence="3" key="1">
    <citation type="journal article" date="2016" name="Nat. Commun.">
        <title>The Gonium pectorale genome demonstrates co-option of cell cycle regulation during the evolution of multicellularity.</title>
        <authorList>
            <person name="Hanschen E.R."/>
            <person name="Marriage T.N."/>
            <person name="Ferris P.J."/>
            <person name="Hamaji T."/>
            <person name="Toyoda A."/>
            <person name="Fujiyama A."/>
            <person name="Neme R."/>
            <person name="Noguchi H."/>
            <person name="Minakuchi Y."/>
            <person name="Suzuki M."/>
            <person name="Kawai-Toyooka H."/>
            <person name="Smith D.R."/>
            <person name="Sparks H."/>
            <person name="Anderson J."/>
            <person name="Bakaric R."/>
            <person name="Luria V."/>
            <person name="Karger A."/>
            <person name="Kirschner M.W."/>
            <person name="Durand P.M."/>
            <person name="Michod R.E."/>
            <person name="Nozaki H."/>
            <person name="Olson B.J."/>
        </authorList>
    </citation>
    <scope>NUCLEOTIDE SEQUENCE [LARGE SCALE GENOMIC DNA]</scope>
    <source>
        <strain evidence="3">NIES-2863</strain>
    </source>
</reference>
<dbReference type="OrthoDB" id="539020at2759"/>
<feature type="region of interest" description="Disordered" evidence="1">
    <location>
        <begin position="116"/>
        <end position="167"/>
    </location>
</feature>
<keyword evidence="3" id="KW-1185">Reference proteome</keyword>
<dbReference type="STRING" id="33097.A0A150G648"/>
<evidence type="ECO:0000313" key="3">
    <source>
        <dbReference type="Proteomes" id="UP000075714"/>
    </source>
</evidence>
<accession>A0A150G648</accession>
<name>A0A150G648_GONPE</name>
<gene>
    <name evidence="2" type="ORF">GPECTOR_60g774</name>
</gene>
<comment type="caution">
    <text evidence="2">The sequence shown here is derived from an EMBL/GenBank/DDBJ whole genome shotgun (WGS) entry which is preliminary data.</text>
</comment>
<dbReference type="Proteomes" id="UP000075714">
    <property type="component" value="Unassembled WGS sequence"/>
</dbReference>
<evidence type="ECO:0000313" key="2">
    <source>
        <dbReference type="EMBL" id="KXZ44995.1"/>
    </source>
</evidence>
<dbReference type="EMBL" id="LSYV01000061">
    <property type="protein sequence ID" value="KXZ44995.1"/>
    <property type="molecule type" value="Genomic_DNA"/>
</dbReference>